<reference evidence="2" key="2">
    <citation type="submission" date="2023-05" db="EMBL/GenBank/DDBJ databases">
        <authorList>
            <consortium name="Lawrence Berkeley National Laboratory"/>
            <person name="Steindorff A."/>
            <person name="Hensen N."/>
            <person name="Bonometti L."/>
            <person name="Westerberg I."/>
            <person name="Brannstrom I.O."/>
            <person name="Guillou S."/>
            <person name="Cros-Aarteil S."/>
            <person name="Calhoun S."/>
            <person name="Haridas S."/>
            <person name="Kuo A."/>
            <person name="Mondo S."/>
            <person name="Pangilinan J."/>
            <person name="Riley R."/>
            <person name="Labutti K."/>
            <person name="Andreopoulos B."/>
            <person name="Lipzen A."/>
            <person name="Chen C."/>
            <person name="Yanf M."/>
            <person name="Daum C."/>
            <person name="Ng V."/>
            <person name="Clum A."/>
            <person name="Ohm R."/>
            <person name="Martin F."/>
            <person name="Silar P."/>
            <person name="Natvig D."/>
            <person name="Lalanne C."/>
            <person name="Gautier V."/>
            <person name="Ament-Velasquez S.L."/>
            <person name="Kruys A."/>
            <person name="Hutchinson M.I."/>
            <person name="Powell A.J."/>
            <person name="Barry K."/>
            <person name="Miller A.N."/>
            <person name="Grigoriev I.V."/>
            <person name="Debuchy R."/>
            <person name="Gladieux P."/>
            <person name="Thoren M.H."/>
            <person name="Johannesson H."/>
        </authorList>
    </citation>
    <scope>NUCLEOTIDE SEQUENCE</scope>
    <source>
        <strain evidence="2">PSN309</strain>
    </source>
</reference>
<dbReference type="EMBL" id="MU864375">
    <property type="protein sequence ID" value="KAK4189441.1"/>
    <property type="molecule type" value="Genomic_DNA"/>
</dbReference>
<feature type="domain" description="SGNH hydrolase-type esterase" evidence="1">
    <location>
        <begin position="48"/>
        <end position="228"/>
    </location>
</feature>
<evidence type="ECO:0000313" key="3">
    <source>
        <dbReference type="Proteomes" id="UP001302126"/>
    </source>
</evidence>
<keyword evidence="3" id="KW-1185">Reference proteome</keyword>
<organism evidence="2 3">
    <name type="scientific">Podospora australis</name>
    <dbReference type="NCBI Taxonomy" id="1536484"/>
    <lineage>
        <taxon>Eukaryota</taxon>
        <taxon>Fungi</taxon>
        <taxon>Dikarya</taxon>
        <taxon>Ascomycota</taxon>
        <taxon>Pezizomycotina</taxon>
        <taxon>Sordariomycetes</taxon>
        <taxon>Sordariomycetidae</taxon>
        <taxon>Sordariales</taxon>
        <taxon>Podosporaceae</taxon>
        <taxon>Podospora</taxon>
    </lineage>
</organism>
<dbReference type="PANTHER" id="PTHR30383:SF31">
    <property type="entry name" value="SGNH HYDROLASE-TYPE ESTERASE DOMAIN-CONTAINING PROTEIN-RELATED"/>
    <property type="match status" value="1"/>
</dbReference>
<accession>A0AAN7AI33</accession>
<dbReference type="GO" id="GO:0004622">
    <property type="term" value="F:phosphatidylcholine lysophospholipase activity"/>
    <property type="evidence" value="ECO:0007669"/>
    <property type="project" value="TreeGrafter"/>
</dbReference>
<gene>
    <name evidence="2" type="ORF">QBC35DRAFT_141286</name>
</gene>
<dbReference type="Gene3D" id="3.40.50.1110">
    <property type="entry name" value="SGNH hydrolase"/>
    <property type="match status" value="1"/>
</dbReference>
<evidence type="ECO:0000259" key="1">
    <source>
        <dbReference type="Pfam" id="PF13472"/>
    </source>
</evidence>
<dbReference type="Proteomes" id="UP001302126">
    <property type="component" value="Unassembled WGS sequence"/>
</dbReference>
<dbReference type="InterPro" id="IPR013830">
    <property type="entry name" value="SGNH_hydro"/>
</dbReference>
<dbReference type="Pfam" id="PF13472">
    <property type="entry name" value="Lipase_GDSL_2"/>
    <property type="match status" value="1"/>
</dbReference>
<sequence>MVFLPINNLLLALATPLANHGVAVNHFNLGARAVQPLGNAVPLRIMPLGASITFGQASTHGNGYRAELRTQLTTAGNKVNMVGSRQSGTMADNDVEGWPGLRIEQVHQKALDPKSVSKFRPNVFLINAGTNDAVQNKNVSTAGERMEAMITDLYRLSPRAVIVLSTLLMNKGQATEQNVLNINRQFVNLVNKLRNSGRRIVLADMHNDAGPVWSDLADETHPNDGGYRKMANIWFAGLLATSDEGWLQAPEYVQNLPDSGPN</sequence>
<dbReference type="InterPro" id="IPR051532">
    <property type="entry name" value="Ester_Hydrolysis_Enzymes"/>
</dbReference>
<dbReference type="AlphaFoldDB" id="A0AAN7AI33"/>
<evidence type="ECO:0000313" key="2">
    <source>
        <dbReference type="EMBL" id="KAK4189441.1"/>
    </source>
</evidence>
<dbReference type="SUPFAM" id="SSF52266">
    <property type="entry name" value="SGNH hydrolase"/>
    <property type="match status" value="1"/>
</dbReference>
<comment type="caution">
    <text evidence="2">The sequence shown here is derived from an EMBL/GenBank/DDBJ whole genome shotgun (WGS) entry which is preliminary data.</text>
</comment>
<name>A0AAN7AI33_9PEZI</name>
<dbReference type="InterPro" id="IPR036514">
    <property type="entry name" value="SGNH_hydro_sf"/>
</dbReference>
<protein>
    <submittedName>
        <fullName evidence="2">Family 3 putative carbohydrate esterase</fullName>
    </submittedName>
</protein>
<dbReference type="CDD" id="cd01833">
    <property type="entry name" value="XynB_like"/>
    <property type="match status" value="1"/>
</dbReference>
<reference evidence="2" key="1">
    <citation type="journal article" date="2023" name="Mol. Phylogenet. Evol.">
        <title>Genome-scale phylogeny and comparative genomics of the fungal order Sordariales.</title>
        <authorList>
            <person name="Hensen N."/>
            <person name="Bonometti L."/>
            <person name="Westerberg I."/>
            <person name="Brannstrom I.O."/>
            <person name="Guillou S."/>
            <person name="Cros-Aarteil S."/>
            <person name="Calhoun S."/>
            <person name="Haridas S."/>
            <person name="Kuo A."/>
            <person name="Mondo S."/>
            <person name="Pangilinan J."/>
            <person name="Riley R."/>
            <person name="LaButti K."/>
            <person name="Andreopoulos B."/>
            <person name="Lipzen A."/>
            <person name="Chen C."/>
            <person name="Yan M."/>
            <person name="Daum C."/>
            <person name="Ng V."/>
            <person name="Clum A."/>
            <person name="Steindorff A."/>
            <person name="Ohm R.A."/>
            <person name="Martin F."/>
            <person name="Silar P."/>
            <person name="Natvig D.O."/>
            <person name="Lalanne C."/>
            <person name="Gautier V."/>
            <person name="Ament-Velasquez S.L."/>
            <person name="Kruys A."/>
            <person name="Hutchinson M.I."/>
            <person name="Powell A.J."/>
            <person name="Barry K."/>
            <person name="Miller A.N."/>
            <person name="Grigoriev I.V."/>
            <person name="Debuchy R."/>
            <person name="Gladieux P."/>
            <person name="Hiltunen Thoren M."/>
            <person name="Johannesson H."/>
        </authorList>
    </citation>
    <scope>NUCLEOTIDE SEQUENCE</scope>
    <source>
        <strain evidence="2">PSN309</strain>
    </source>
</reference>
<dbReference type="PANTHER" id="PTHR30383">
    <property type="entry name" value="THIOESTERASE 1/PROTEASE 1/LYSOPHOSPHOLIPASE L1"/>
    <property type="match status" value="1"/>
</dbReference>
<proteinExistence type="predicted"/>